<name>A0A3B1BIF6_9ZZZZ</name>
<dbReference type="InterPro" id="IPR000821">
    <property type="entry name" value="Ala_racemase"/>
</dbReference>
<feature type="domain" description="Alanine racemase C-terminal" evidence="4">
    <location>
        <begin position="233"/>
        <end position="362"/>
    </location>
</feature>
<evidence type="ECO:0000259" key="4">
    <source>
        <dbReference type="SMART" id="SM01005"/>
    </source>
</evidence>
<evidence type="ECO:0000313" key="5">
    <source>
        <dbReference type="EMBL" id="VAX14271.1"/>
    </source>
</evidence>
<dbReference type="PROSITE" id="PS00395">
    <property type="entry name" value="ALANINE_RACEMASE"/>
    <property type="match status" value="1"/>
</dbReference>
<evidence type="ECO:0000256" key="2">
    <source>
        <dbReference type="ARBA" id="ARBA00022898"/>
    </source>
</evidence>
<dbReference type="HAMAP" id="MF_01201">
    <property type="entry name" value="Ala_racemase"/>
    <property type="match status" value="1"/>
</dbReference>
<dbReference type="SUPFAM" id="SSF50621">
    <property type="entry name" value="Alanine racemase C-terminal domain-like"/>
    <property type="match status" value="1"/>
</dbReference>
<keyword evidence="3 5" id="KW-0413">Isomerase</keyword>
<organism evidence="5">
    <name type="scientific">hydrothermal vent metagenome</name>
    <dbReference type="NCBI Taxonomy" id="652676"/>
    <lineage>
        <taxon>unclassified sequences</taxon>
        <taxon>metagenomes</taxon>
        <taxon>ecological metagenomes</taxon>
    </lineage>
</organism>
<dbReference type="EC" id="5.1.1.1" evidence="5"/>
<proteinExistence type="inferred from homology"/>
<dbReference type="PRINTS" id="PR00992">
    <property type="entry name" value="ALARACEMASE"/>
</dbReference>
<dbReference type="FunFam" id="3.20.20.10:FF:000002">
    <property type="entry name" value="Alanine racemase"/>
    <property type="match status" value="1"/>
</dbReference>
<dbReference type="SMART" id="SM01005">
    <property type="entry name" value="Ala_racemase_C"/>
    <property type="match status" value="1"/>
</dbReference>
<evidence type="ECO:0000256" key="3">
    <source>
        <dbReference type="ARBA" id="ARBA00023235"/>
    </source>
</evidence>
<dbReference type="InterPro" id="IPR001608">
    <property type="entry name" value="Ala_racemase_N"/>
</dbReference>
<sequence length="363" mass="40070">MSCAPSARIDLAALRHNLTVARRHAPDSKHLAVIKANAYGHGMVRVAQALEAVDAFAVARISEALRLREAGIRKDILLLEGVNNRDELQLAQQQQLQLVVHQAEQIQLLQQLTGDPLGVWLKIDSGMQRLGFRPEQLVSAYRQLRECASVKGAPVLMTHLANADDRSNASTGEQCRRFDRAVVDLEGEYSIANSAGLLGWPATRRHWVRPGIMLYGASPFIDSRAADWDLRPVMSLETRLLAIKLCKKGEAVGYGSRWRCPEDMRIGIAAIGYGDGYPRHVPDQTPVLVNRQRAGIVGRVSMDMLAVDLRTCGEAKIGDPVLLWGKSVEGILQPVDEVAEKAGSIAYELFCHVTPRVNFVYQD</sequence>
<reference evidence="5" key="1">
    <citation type="submission" date="2018-06" db="EMBL/GenBank/DDBJ databases">
        <authorList>
            <person name="Zhirakovskaya E."/>
        </authorList>
    </citation>
    <scope>NUCLEOTIDE SEQUENCE</scope>
</reference>
<dbReference type="Gene3D" id="3.20.20.10">
    <property type="entry name" value="Alanine racemase"/>
    <property type="match status" value="1"/>
</dbReference>
<gene>
    <name evidence="5" type="ORF">MNBD_GAMMA24-829</name>
</gene>
<dbReference type="GO" id="GO:0030632">
    <property type="term" value="P:D-alanine biosynthetic process"/>
    <property type="evidence" value="ECO:0007669"/>
    <property type="project" value="TreeGrafter"/>
</dbReference>
<dbReference type="EMBL" id="UOFZ01000169">
    <property type="protein sequence ID" value="VAX14271.1"/>
    <property type="molecule type" value="Genomic_DNA"/>
</dbReference>
<dbReference type="SUPFAM" id="SSF51419">
    <property type="entry name" value="PLP-binding barrel"/>
    <property type="match status" value="1"/>
</dbReference>
<dbReference type="Gene3D" id="2.40.37.10">
    <property type="entry name" value="Lyase, Ornithine Decarboxylase, Chain A, domain 1"/>
    <property type="match status" value="1"/>
</dbReference>
<dbReference type="GO" id="GO:0005829">
    <property type="term" value="C:cytosol"/>
    <property type="evidence" value="ECO:0007669"/>
    <property type="project" value="TreeGrafter"/>
</dbReference>
<keyword evidence="2" id="KW-0663">Pyridoxal phosphate</keyword>
<dbReference type="Pfam" id="PF01168">
    <property type="entry name" value="Ala_racemase_N"/>
    <property type="match status" value="1"/>
</dbReference>
<comment type="cofactor">
    <cofactor evidence="1">
        <name>pyridoxal 5'-phosphate</name>
        <dbReference type="ChEBI" id="CHEBI:597326"/>
    </cofactor>
</comment>
<evidence type="ECO:0000256" key="1">
    <source>
        <dbReference type="ARBA" id="ARBA00001933"/>
    </source>
</evidence>
<accession>A0A3B1BIF6</accession>
<dbReference type="PANTHER" id="PTHR30511:SF0">
    <property type="entry name" value="ALANINE RACEMASE, CATABOLIC-RELATED"/>
    <property type="match status" value="1"/>
</dbReference>
<dbReference type="InterPro" id="IPR020622">
    <property type="entry name" value="Ala_racemase_pyridoxalP-BS"/>
</dbReference>
<dbReference type="InterPro" id="IPR011079">
    <property type="entry name" value="Ala_racemase_C"/>
</dbReference>
<dbReference type="AlphaFoldDB" id="A0A3B1BIF6"/>
<dbReference type="CDD" id="cd06827">
    <property type="entry name" value="PLPDE_III_AR_proteobact"/>
    <property type="match status" value="1"/>
</dbReference>
<dbReference type="NCBIfam" id="TIGR00492">
    <property type="entry name" value="alr"/>
    <property type="match status" value="1"/>
</dbReference>
<dbReference type="GO" id="GO:0008784">
    <property type="term" value="F:alanine racemase activity"/>
    <property type="evidence" value="ECO:0007669"/>
    <property type="project" value="UniProtKB-EC"/>
</dbReference>
<dbReference type="PANTHER" id="PTHR30511">
    <property type="entry name" value="ALANINE RACEMASE"/>
    <property type="match status" value="1"/>
</dbReference>
<dbReference type="GO" id="GO:0030170">
    <property type="term" value="F:pyridoxal phosphate binding"/>
    <property type="evidence" value="ECO:0007669"/>
    <property type="project" value="TreeGrafter"/>
</dbReference>
<dbReference type="InterPro" id="IPR029066">
    <property type="entry name" value="PLP-binding_barrel"/>
</dbReference>
<protein>
    <submittedName>
        <fullName evidence="5">Alanine racemase</fullName>
        <ecNumber evidence="5">5.1.1.1</ecNumber>
    </submittedName>
</protein>
<dbReference type="Pfam" id="PF00842">
    <property type="entry name" value="Ala_racemase_C"/>
    <property type="match status" value="1"/>
</dbReference>
<dbReference type="InterPro" id="IPR009006">
    <property type="entry name" value="Ala_racemase/Decarboxylase_C"/>
</dbReference>